<dbReference type="EMBL" id="QOQW01000004">
    <property type="protein sequence ID" value="RCK80915.1"/>
    <property type="molecule type" value="Genomic_DNA"/>
</dbReference>
<dbReference type="Proteomes" id="UP000252355">
    <property type="component" value="Unassembled WGS sequence"/>
</dbReference>
<dbReference type="GO" id="GO:0015627">
    <property type="term" value="C:type II protein secretion system complex"/>
    <property type="evidence" value="ECO:0007669"/>
    <property type="project" value="TreeGrafter"/>
</dbReference>
<name>A0A367ZRZ6_9BACT</name>
<keyword evidence="3" id="KW-0472">Membrane</keyword>
<dbReference type="AlphaFoldDB" id="A0A367ZRZ6"/>
<evidence type="ECO:0000313" key="6">
    <source>
        <dbReference type="EMBL" id="RCK80915.1"/>
    </source>
</evidence>
<dbReference type="PANTHER" id="PTHR30332:SF24">
    <property type="entry name" value="SECRETIN GSPD-RELATED"/>
    <property type="match status" value="1"/>
</dbReference>
<dbReference type="Gene3D" id="3.30.1370.120">
    <property type="match status" value="1"/>
</dbReference>
<dbReference type="Gene3D" id="3.30.1370.130">
    <property type="match status" value="1"/>
</dbReference>
<dbReference type="GO" id="GO:0009306">
    <property type="term" value="P:protein secretion"/>
    <property type="evidence" value="ECO:0007669"/>
    <property type="project" value="TreeGrafter"/>
</dbReference>
<organism evidence="6 7">
    <name type="scientific">Candidatus Ozemobacter sibiricus</name>
    <dbReference type="NCBI Taxonomy" id="2268124"/>
    <lineage>
        <taxon>Bacteria</taxon>
        <taxon>Candidatus Ozemobacteria</taxon>
        <taxon>Candidatus Ozemobacterales</taxon>
        <taxon>Candidatus Ozemobacteraceae</taxon>
        <taxon>Candidatus Ozemobacter</taxon>
    </lineage>
</organism>
<evidence type="ECO:0000313" key="7">
    <source>
        <dbReference type="Proteomes" id="UP000252355"/>
    </source>
</evidence>
<reference evidence="6 7" key="1">
    <citation type="submission" date="2018-05" db="EMBL/GenBank/DDBJ databases">
        <title>A metagenomic window into the 2 km-deep terrestrial subsurface aquifer revealed taxonomically and functionally diverse microbial community comprising novel uncultured bacterial lineages.</title>
        <authorList>
            <person name="Kadnikov V.V."/>
            <person name="Mardanov A.V."/>
            <person name="Beletsky A.V."/>
            <person name="Banks D."/>
            <person name="Pimenov N.V."/>
            <person name="Frank Y.A."/>
            <person name="Karnachuk O.V."/>
            <person name="Ravin N.V."/>
        </authorList>
    </citation>
    <scope>NUCLEOTIDE SEQUENCE [LARGE SCALE GENOMIC DNA]</scope>
    <source>
        <strain evidence="6">BY5</strain>
    </source>
</reference>
<dbReference type="InterPro" id="IPR050810">
    <property type="entry name" value="Bact_Secretion_Sys_Channel"/>
</dbReference>
<evidence type="ECO:0000256" key="2">
    <source>
        <dbReference type="ARBA" id="ARBA00022729"/>
    </source>
</evidence>
<keyword evidence="2 4" id="KW-0732">Signal</keyword>
<evidence type="ECO:0000256" key="4">
    <source>
        <dbReference type="SAM" id="SignalP"/>
    </source>
</evidence>
<dbReference type="InterPro" id="IPR005644">
    <property type="entry name" value="NolW-like"/>
</dbReference>
<accession>A0A367ZRZ6</accession>
<comment type="subcellular location">
    <subcellularLocation>
        <location evidence="1">Membrane</location>
    </subcellularLocation>
</comment>
<proteinExistence type="predicted"/>
<dbReference type="InterPro" id="IPR038591">
    <property type="entry name" value="NolW-like_sf"/>
</dbReference>
<evidence type="ECO:0000259" key="5">
    <source>
        <dbReference type="Pfam" id="PF03958"/>
    </source>
</evidence>
<dbReference type="GO" id="GO:0016020">
    <property type="term" value="C:membrane"/>
    <property type="evidence" value="ECO:0007669"/>
    <property type="project" value="UniProtKB-SubCell"/>
</dbReference>
<protein>
    <recommendedName>
        <fullName evidence="5">NolW-like domain-containing protein</fullName>
    </recommendedName>
</protein>
<evidence type="ECO:0000256" key="1">
    <source>
        <dbReference type="ARBA" id="ARBA00004370"/>
    </source>
</evidence>
<feature type="domain" description="NolW-like" evidence="5">
    <location>
        <begin position="108"/>
        <end position="166"/>
    </location>
</feature>
<feature type="signal peptide" evidence="4">
    <location>
        <begin position="1"/>
        <end position="22"/>
    </location>
</feature>
<comment type="caution">
    <text evidence="6">The sequence shown here is derived from an EMBL/GenBank/DDBJ whole genome shotgun (WGS) entry which is preliminary data.</text>
</comment>
<sequence>MSKIRSLLVLVLLSTWPALVGAADLNARISLDFRDADIRDLFKIAAEKGGFGLVVDKNVRGTITLRLLDVPLIKAFDTVAMAAGYEWYLVNDNIVLTDAARLPVSSTVRPLAHLAAAEAARILLQTLKKDIRIATTETGNALVMTARQPTLKEAERILAGLDQPRRSFTLTLQVMEGGKPSQTIESKGRPGSPIKFQQGRQILSPGGADQPPRPHEVGLCGVVETADRPGSDRLEGRIDLDLTWLETTDGPLPLLGRQKLETSWQAAPGKTVKIGSLGGGQRDILLTFTWDS</sequence>
<evidence type="ECO:0000256" key="3">
    <source>
        <dbReference type="ARBA" id="ARBA00023136"/>
    </source>
</evidence>
<dbReference type="Pfam" id="PF03958">
    <property type="entry name" value="Secretin_N"/>
    <property type="match status" value="1"/>
</dbReference>
<dbReference type="PANTHER" id="PTHR30332">
    <property type="entry name" value="PROBABLE GENERAL SECRETION PATHWAY PROTEIN D"/>
    <property type="match status" value="1"/>
</dbReference>
<gene>
    <name evidence="6" type="ORF">OZSIB_2803</name>
</gene>
<feature type="chain" id="PRO_5016611677" description="NolW-like domain-containing protein" evidence="4">
    <location>
        <begin position="23"/>
        <end position="292"/>
    </location>
</feature>